<dbReference type="SUPFAM" id="SSF46689">
    <property type="entry name" value="Homeodomain-like"/>
    <property type="match status" value="2"/>
</dbReference>
<dbReference type="SMART" id="SM00342">
    <property type="entry name" value="HTH_ARAC"/>
    <property type="match status" value="1"/>
</dbReference>
<dbReference type="Gene3D" id="1.10.10.60">
    <property type="entry name" value="Homeodomain-like"/>
    <property type="match status" value="1"/>
</dbReference>
<accession>A0A4D8RBB6</accession>
<dbReference type="PROSITE" id="PS00041">
    <property type="entry name" value="HTH_ARAC_FAMILY_1"/>
    <property type="match status" value="1"/>
</dbReference>
<dbReference type="InterPro" id="IPR018062">
    <property type="entry name" value="HTH_AraC-typ_CS"/>
</dbReference>
<reference evidence="6 7" key="1">
    <citation type="submission" date="2018-09" db="EMBL/GenBank/DDBJ databases">
        <title>Whole genome based analysis of evolution and adaptive divergence in Indian and Brazilian strains of Azospirillum brasilense.</title>
        <authorList>
            <person name="Singh C."/>
            <person name="Tripathi A.K."/>
        </authorList>
    </citation>
    <scope>NUCLEOTIDE SEQUENCE [LARGE SCALE GENOMIC DNA]</scope>
    <source>
        <strain evidence="6 7">MTCC4039</strain>
        <plasmid evidence="6 7">p4</plasmid>
    </source>
</reference>
<evidence type="ECO:0000256" key="2">
    <source>
        <dbReference type="ARBA" id="ARBA00023125"/>
    </source>
</evidence>
<dbReference type="PANTHER" id="PTHR46796">
    <property type="entry name" value="HTH-TYPE TRANSCRIPTIONAL ACTIVATOR RHAS-RELATED"/>
    <property type="match status" value="1"/>
</dbReference>
<dbReference type="PROSITE" id="PS01124">
    <property type="entry name" value="HTH_ARAC_FAMILY_2"/>
    <property type="match status" value="1"/>
</dbReference>
<evidence type="ECO:0000256" key="4">
    <source>
        <dbReference type="SAM" id="MobiDB-lite"/>
    </source>
</evidence>
<evidence type="ECO:0000256" key="3">
    <source>
        <dbReference type="ARBA" id="ARBA00023163"/>
    </source>
</evidence>
<dbReference type="Proteomes" id="UP000298693">
    <property type="component" value="Plasmid p4"/>
</dbReference>
<dbReference type="PRINTS" id="PR00032">
    <property type="entry name" value="HTHARAC"/>
</dbReference>
<dbReference type="Pfam" id="PF12833">
    <property type="entry name" value="HTH_18"/>
    <property type="match status" value="1"/>
</dbReference>
<evidence type="ECO:0000256" key="1">
    <source>
        <dbReference type="ARBA" id="ARBA00023015"/>
    </source>
</evidence>
<evidence type="ECO:0000259" key="5">
    <source>
        <dbReference type="PROSITE" id="PS01124"/>
    </source>
</evidence>
<dbReference type="AlphaFoldDB" id="A0A4D8RBB6"/>
<dbReference type="InterPro" id="IPR009057">
    <property type="entry name" value="Homeodomain-like_sf"/>
</dbReference>
<proteinExistence type="predicted"/>
<keyword evidence="1" id="KW-0805">Transcription regulation</keyword>
<dbReference type="InterPro" id="IPR020449">
    <property type="entry name" value="Tscrpt_reg_AraC-type_HTH"/>
</dbReference>
<protein>
    <submittedName>
        <fullName evidence="6">AraC family transcriptional regulator</fullName>
    </submittedName>
</protein>
<dbReference type="InterPro" id="IPR018060">
    <property type="entry name" value="HTH_AraC"/>
</dbReference>
<evidence type="ECO:0000313" key="7">
    <source>
        <dbReference type="Proteomes" id="UP000298693"/>
    </source>
</evidence>
<organism evidence="6 7">
    <name type="scientific">Azospirillum brasilense</name>
    <dbReference type="NCBI Taxonomy" id="192"/>
    <lineage>
        <taxon>Bacteria</taxon>
        <taxon>Pseudomonadati</taxon>
        <taxon>Pseudomonadota</taxon>
        <taxon>Alphaproteobacteria</taxon>
        <taxon>Rhodospirillales</taxon>
        <taxon>Azospirillaceae</taxon>
        <taxon>Azospirillum</taxon>
    </lineage>
</organism>
<geneLocation type="plasmid" evidence="6">
    <name>p4</name>
</geneLocation>
<sequence>MTGGRPIRHGDVRRHAPWMVGGAMPADPASAVHPVGHPEPAPAVPSASSPADHWVRCALTRDPDALARLHGGLRKALVFLGERFADPITLDELSRQAHVSPSHLSYLFRTELHTSFKGLLGRIRIHKARELLAAERRLPITEVAMSVGYGDLSHFEKSFRRLVGESPREFRRNLPGAGRRP</sequence>
<keyword evidence="3" id="KW-0804">Transcription</keyword>
<dbReference type="GO" id="GO:0003700">
    <property type="term" value="F:DNA-binding transcription factor activity"/>
    <property type="evidence" value="ECO:0007669"/>
    <property type="project" value="InterPro"/>
</dbReference>
<name>A0A4D8RBB6_AZOBR</name>
<keyword evidence="6" id="KW-0614">Plasmid</keyword>
<gene>
    <name evidence="6" type="ORF">D3869_26150</name>
</gene>
<feature type="domain" description="HTH araC/xylS-type" evidence="5">
    <location>
        <begin position="74"/>
        <end position="173"/>
    </location>
</feature>
<evidence type="ECO:0000313" key="6">
    <source>
        <dbReference type="EMBL" id="QCO18770.1"/>
    </source>
</evidence>
<dbReference type="InterPro" id="IPR050204">
    <property type="entry name" value="AraC_XylS_family_regulators"/>
</dbReference>
<feature type="region of interest" description="Disordered" evidence="4">
    <location>
        <begin position="1"/>
        <end position="47"/>
    </location>
</feature>
<keyword evidence="2" id="KW-0238">DNA-binding</keyword>
<dbReference type="GO" id="GO:0043565">
    <property type="term" value="F:sequence-specific DNA binding"/>
    <property type="evidence" value="ECO:0007669"/>
    <property type="project" value="InterPro"/>
</dbReference>
<dbReference type="EMBL" id="CP032348">
    <property type="protein sequence ID" value="QCO18770.1"/>
    <property type="molecule type" value="Genomic_DNA"/>
</dbReference>